<dbReference type="CDD" id="cd20404">
    <property type="entry name" value="Tudor_Agenet_AtEML-like"/>
    <property type="match status" value="1"/>
</dbReference>
<dbReference type="InterPro" id="IPR045076">
    <property type="entry name" value="MutS"/>
</dbReference>
<comment type="function">
    <text evidence="6">Component of the post-replicative DNA mismatch repair system (MMR).</text>
</comment>
<dbReference type="PaxDb" id="2850-Phatr53969"/>
<sequence>MAPSIPKAAATAAVTNGSRGAKNLKQGNLFSFFTTSRKSSATTKPSSPSVPLESTNAPVPGDTKPSTDATTHSPKSTTKRPLTPPLRVGDVLQVYWPDDKAYYQGTLVQIRRATSAPLHCIDYGDGQAPEWIDLNTTQYQRVSNDNQQQNIDNNNNRNQHKRRRIPEPDEPDEEAEFEFSGDLEEPESCADEDDESAYEQDEQNDNDDENEDQWMVTDDEDEAPRKPKRHSVSSRRPSLSKSRPTPSVTVTAHPPAAPHQTPARPDVSTTPSGPKRNPPHVTPSLAGASLATNTQPYPSPSLAATPSPTHATQTKGKPPMFEKGVVNIAGSHAHNHLPFLQNPRDAQGRTPDHPDYDRRTLKVNSRDWLNVTGGNMTDAVQQWWDLKARYADTVLLFKTGKFYEMFHADADVGVQVCGLLYMKGHVAHAGFPEISYGPMADQLVRAGYKVARVEQTETPDALAVRKKAHHRRNGPAPKVVNREVCSILTLGTRTFGYLDDDTHIATGQGGVGPLLAIRETLVDQGERQDDVEVEVQQAPVCEYGITLVDAVHGVVTIGQFADDVRRSRMDTLLTNFAPSEILVEGGPNGASDTLLSLIRTAQKTSLQSTRLEIIRATEQFPQSTALDPEIRRKLDRPLSQIHPWDVSETLDELHRRRYYPRASKQQTDHVSVSRWPAVLRAAVEGGATLALSSFGAVLFYLQRNLVDGELLSMGVVKAYIPPSSSTVTEESPSRIQTMAERDSWSEAGVDIDDQRTTAPLSTKTSPNVTQATQDPVPMQFEMVEAINIENDINHMALDGTTLHNLEILYNSVDHKANGSLWSKINLTKTPHGSRLLRAWLLRPLFRRADIDRRADAVQELVSGGAGMALSEARSVLAKCGDIERLLSRVHSMSGMTRIPGEEDDADDGSSYYPSDRAVLYETSTYTKRKVGDFSKVLKGLQHATQIPELFDGIEIQSGLLSKIVRFTDQGGCFPNMIQELEWFFENFDLDQAAKGFFEPSRGIDDLYDQACDAIAHIQSELNDYKEEMCSTYLQPRSAARSSWKYINTKPESKEKYTIELPASVRVPDNFILKGKRGSGTKQMNRYRTAQLEHFVQEFENAYEVQKKRKARGMQLIFAKFDSMRSLWAAAAQATSLLDAIGALAQTASKPGYTRAKILDCPQHASPTIRVTGGRHPCIESSIGSNDFIPNDLSLGTETSQDNASRVLLLSGPNMGGKSTLLRQTCLISILAQIGCFVPAEDCALTPIDRIYTRLGATDRILLGQSTFFVELAETAAALRGATRRSLVIMDELGRGTSTFDGTAIASSVVKHLVDRSKCLSLFATHYHSLLEEWKHNRNVRLGHMECIVENGITTSRPENEEKDESTITFLYTLGEGVCPKSFGINVARLAGLPEDVLSNAKRISSEFEQEVNGNGSRATSPKL</sequence>
<keyword evidence="5 6" id="KW-0238">DNA-binding</keyword>
<dbReference type="RefSeq" id="XP_002176657.1">
    <property type="nucleotide sequence ID" value="XM_002176621.1"/>
</dbReference>
<evidence type="ECO:0000256" key="4">
    <source>
        <dbReference type="ARBA" id="ARBA00022840"/>
    </source>
</evidence>
<dbReference type="HOGENOM" id="CLU_002472_1_3_1"/>
<dbReference type="Pfam" id="PF00488">
    <property type="entry name" value="MutS_V"/>
    <property type="match status" value="1"/>
</dbReference>
<dbReference type="PANTHER" id="PTHR11361:SF148">
    <property type="entry name" value="DNA MISMATCH REPAIR PROTEIN MSH6"/>
    <property type="match status" value="1"/>
</dbReference>
<dbReference type="Gene3D" id="3.30.420.110">
    <property type="entry name" value="MutS, connector domain"/>
    <property type="match status" value="1"/>
</dbReference>
<dbReference type="GO" id="GO:0005524">
    <property type="term" value="F:ATP binding"/>
    <property type="evidence" value="ECO:0007669"/>
    <property type="project" value="UniProtKB-UniRule"/>
</dbReference>
<keyword evidence="4 6" id="KW-0067">ATP-binding</keyword>
<gene>
    <name evidence="9" type="ORF">PHATRDRAFT_53969</name>
</gene>
<evidence type="ECO:0000256" key="6">
    <source>
        <dbReference type="PIRNR" id="PIRNR037677"/>
    </source>
</evidence>
<feature type="compositionally biased region" description="Basic and acidic residues" evidence="7">
    <location>
        <begin position="346"/>
        <end position="358"/>
    </location>
</feature>
<dbReference type="InterPro" id="IPR007696">
    <property type="entry name" value="DNA_mismatch_repair_MutS_core"/>
</dbReference>
<dbReference type="InterPro" id="IPR027417">
    <property type="entry name" value="P-loop_NTPase"/>
</dbReference>
<dbReference type="Pfam" id="PF05192">
    <property type="entry name" value="MutS_III"/>
    <property type="match status" value="1"/>
</dbReference>
<dbReference type="SMART" id="SM00533">
    <property type="entry name" value="MUTSd"/>
    <property type="match status" value="1"/>
</dbReference>
<accession>B7FP72</accession>
<keyword evidence="6" id="KW-0234">DNA repair</keyword>
<dbReference type="InterPro" id="IPR007861">
    <property type="entry name" value="DNA_mismatch_repair_MutS_clamp"/>
</dbReference>
<dbReference type="InterPro" id="IPR017261">
    <property type="entry name" value="DNA_mismatch_repair_MutS/MSH"/>
</dbReference>
<organism evidence="9 10">
    <name type="scientific">Phaeodactylum tricornutum (strain CCAP 1055/1)</name>
    <dbReference type="NCBI Taxonomy" id="556484"/>
    <lineage>
        <taxon>Eukaryota</taxon>
        <taxon>Sar</taxon>
        <taxon>Stramenopiles</taxon>
        <taxon>Ochrophyta</taxon>
        <taxon>Bacillariophyta</taxon>
        <taxon>Bacillariophyceae</taxon>
        <taxon>Bacillariophycidae</taxon>
        <taxon>Naviculales</taxon>
        <taxon>Phaeodactylaceae</taxon>
        <taxon>Phaeodactylum</taxon>
    </lineage>
</organism>
<dbReference type="PROSITE" id="PS00486">
    <property type="entry name" value="DNA_MISMATCH_REPAIR_2"/>
    <property type="match status" value="1"/>
</dbReference>
<dbReference type="SMART" id="SM00534">
    <property type="entry name" value="MUTSac"/>
    <property type="match status" value="1"/>
</dbReference>
<feature type="region of interest" description="Disordered" evidence="7">
    <location>
        <begin position="35"/>
        <end position="85"/>
    </location>
</feature>
<dbReference type="InterPro" id="IPR016151">
    <property type="entry name" value="DNA_mismatch_repair_MutS_N"/>
</dbReference>
<dbReference type="InterPro" id="IPR036678">
    <property type="entry name" value="MutS_con_dom_sf"/>
</dbReference>
<feature type="compositionally biased region" description="Low complexity" evidence="7">
    <location>
        <begin position="234"/>
        <end position="265"/>
    </location>
</feature>
<reference evidence="9 10" key="1">
    <citation type="journal article" date="2008" name="Nature">
        <title>The Phaeodactylum genome reveals the evolutionary history of diatom genomes.</title>
        <authorList>
            <person name="Bowler C."/>
            <person name="Allen A.E."/>
            <person name="Badger J.H."/>
            <person name="Grimwood J."/>
            <person name="Jabbari K."/>
            <person name="Kuo A."/>
            <person name="Maheswari U."/>
            <person name="Martens C."/>
            <person name="Maumus F."/>
            <person name="Otillar R.P."/>
            <person name="Rayko E."/>
            <person name="Salamov A."/>
            <person name="Vandepoele K."/>
            <person name="Beszteri B."/>
            <person name="Gruber A."/>
            <person name="Heijde M."/>
            <person name="Katinka M."/>
            <person name="Mock T."/>
            <person name="Valentin K."/>
            <person name="Verret F."/>
            <person name="Berges J.A."/>
            <person name="Brownlee C."/>
            <person name="Cadoret J.P."/>
            <person name="Chiovitti A."/>
            <person name="Choi C.J."/>
            <person name="Coesel S."/>
            <person name="De Martino A."/>
            <person name="Detter J.C."/>
            <person name="Durkin C."/>
            <person name="Falciatore A."/>
            <person name="Fournet J."/>
            <person name="Haruta M."/>
            <person name="Huysman M.J."/>
            <person name="Jenkins B.D."/>
            <person name="Jiroutova K."/>
            <person name="Jorgensen R.E."/>
            <person name="Joubert Y."/>
            <person name="Kaplan A."/>
            <person name="Kroger N."/>
            <person name="Kroth P.G."/>
            <person name="La Roche J."/>
            <person name="Lindquist E."/>
            <person name="Lommer M."/>
            <person name="Martin-Jezequel V."/>
            <person name="Lopez P.J."/>
            <person name="Lucas S."/>
            <person name="Mangogna M."/>
            <person name="McGinnis K."/>
            <person name="Medlin L.K."/>
            <person name="Montsant A."/>
            <person name="Oudot-Le Secq M.P."/>
            <person name="Napoli C."/>
            <person name="Obornik M."/>
            <person name="Parker M.S."/>
            <person name="Petit J.L."/>
            <person name="Porcel B.M."/>
            <person name="Poulsen N."/>
            <person name="Robison M."/>
            <person name="Rychlewski L."/>
            <person name="Rynearson T.A."/>
            <person name="Schmutz J."/>
            <person name="Shapiro H."/>
            <person name="Siaut M."/>
            <person name="Stanley M."/>
            <person name="Sussman M.R."/>
            <person name="Taylor A.R."/>
            <person name="Vardi A."/>
            <person name="von Dassow P."/>
            <person name="Vyverman W."/>
            <person name="Willis A."/>
            <person name="Wyrwicz L.S."/>
            <person name="Rokhsar D.S."/>
            <person name="Weissenbach J."/>
            <person name="Armbrust E.V."/>
            <person name="Green B.R."/>
            <person name="Van de Peer Y."/>
            <person name="Grigoriev I.V."/>
        </authorList>
    </citation>
    <scope>NUCLEOTIDE SEQUENCE [LARGE SCALE GENOMIC DNA]</scope>
    <source>
        <strain evidence="9 10">CCAP 1055/1</strain>
    </source>
</reference>
<dbReference type="Gene3D" id="1.10.1420.10">
    <property type="match status" value="2"/>
</dbReference>
<dbReference type="Gene3D" id="3.40.50.300">
    <property type="entry name" value="P-loop containing nucleotide triphosphate hydrolases"/>
    <property type="match status" value="1"/>
</dbReference>
<protein>
    <recommendedName>
        <fullName evidence="6">DNA mismatch repair protein</fullName>
    </recommendedName>
</protein>
<dbReference type="InterPro" id="IPR000432">
    <property type="entry name" value="DNA_mismatch_repair_MutS_C"/>
</dbReference>
<feature type="compositionally biased region" description="Acidic residues" evidence="7">
    <location>
        <begin position="168"/>
        <end position="222"/>
    </location>
</feature>
<dbReference type="PANTHER" id="PTHR11361">
    <property type="entry name" value="DNA MISMATCH REPAIR PROTEIN MUTS FAMILY MEMBER"/>
    <property type="match status" value="1"/>
</dbReference>
<feature type="compositionally biased region" description="Low complexity" evidence="7">
    <location>
        <begin position="300"/>
        <end position="312"/>
    </location>
</feature>
<dbReference type="GO" id="GO:0032301">
    <property type="term" value="C:MutSalpha complex"/>
    <property type="evidence" value="ECO:0007669"/>
    <property type="project" value="TreeGrafter"/>
</dbReference>
<dbReference type="InterPro" id="IPR007695">
    <property type="entry name" value="DNA_mismatch_repair_MutS-lik_N"/>
</dbReference>
<feature type="region of interest" description="Disordered" evidence="7">
    <location>
        <begin position="1"/>
        <end position="23"/>
    </location>
</feature>
<feature type="region of interest" description="Disordered" evidence="7">
    <location>
        <begin position="144"/>
        <end position="322"/>
    </location>
</feature>
<dbReference type="PIRSF" id="PIRSF037677">
    <property type="entry name" value="DNA_mis_repair_Msh6"/>
    <property type="match status" value="1"/>
</dbReference>
<dbReference type="InParanoid" id="B7FP72"/>
<dbReference type="GO" id="GO:0006298">
    <property type="term" value="P:mismatch repair"/>
    <property type="evidence" value="ECO:0007669"/>
    <property type="project" value="InterPro"/>
</dbReference>
<feature type="domain" description="DNA mismatch repair proteins mutS family" evidence="8">
    <location>
        <begin position="1285"/>
        <end position="1301"/>
    </location>
</feature>
<evidence type="ECO:0000256" key="1">
    <source>
        <dbReference type="ARBA" id="ARBA00006271"/>
    </source>
</evidence>
<dbReference type="eggNOG" id="KOG0217">
    <property type="taxonomic scope" value="Eukaryota"/>
</dbReference>
<dbReference type="SUPFAM" id="SSF48334">
    <property type="entry name" value="DNA repair protein MutS, domain III"/>
    <property type="match status" value="1"/>
</dbReference>
<feature type="compositionally biased region" description="Low complexity" evidence="7">
    <location>
        <begin position="144"/>
        <end position="157"/>
    </location>
</feature>
<dbReference type="Pfam" id="PF01624">
    <property type="entry name" value="MutS_I"/>
    <property type="match status" value="1"/>
</dbReference>
<evidence type="ECO:0000256" key="2">
    <source>
        <dbReference type="ARBA" id="ARBA00022741"/>
    </source>
</evidence>
<evidence type="ECO:0000256" key="3">
    <source>
        <dbReference type="ARBA" id="ARBA00022763"/>
    </source>
</evidence>
<dbReference type="Gene3D" id="3.40.1170.10">
    <property type="entry name" value="DNA repair protein MutS, domain I"/>
    <property type="match status" value="1"/>
</dbReference>
<dbReference type="Proteomes" id="UP000000759">
    <property type="component" value="Chromosome 1"/>
</dbReference>
<dbReference type="FunCoup" id="B7FP72">
    <property type="interactions" value="350"/>
</dbReference>
<feature type="region of interest" description="Disordered" evidence="7">
    <location>
        <begin position="335"/>
        <end position="358"/>
    </location>
</feature>
<reference evidence="10" key="2">
    <citation type="submission" date="2008-08" db="EMBL/GenBank/DDBJ databases">
        <authorList>
            <consortium name="Diatom Consortium"/>
            <person name="Grigoriev I."/>
            <person name="Grimwood J."/>
            <person name="Kuo A."/>
            <person name="Otillar R.P."/>
            <person name="Salamov A."/>
            <person name="Detter J.C."/>
            <person name="Lindquist E."/>
            <person name="Shapiro H."/>
            <person name="Lucas S."/>
            <person name="Glavina del Rio T."/>
            <person name="Pitluck S."/>
            <person name="Rokhsar D."/>
            <person name="Bowler C."/>
        </authorList>
    </citation>
    <scope>GENOME REANNOTATION</scope>
    <source>
        <strain evidence="10">CCAP 1055/1</strain>
    </source>
</reference>
<dbReference type="GO" id="GO:0030983">
    <property type="term" value="F:mismatched DNA binding"/>
    <property type="evidence" value="ECO:0007669"/>
    <property type="project" value="UniProtKB-UniRule"/>
</dbReference>
<evidence type="ECO:0000259" key="8">
    <source>
        <dbReference type="PROSITE" id="PS00486"/>
    </source>
</evidence>
<dbReference type="GeneID" id="7196100"/>
<feature type="compositionally biased region" description="Low complexity" evidence="7">
    <location>
        <begin position="35"/>
        <end position="49"/>
    </location>
</feature>
<evidence type="ECO:0000256" key="7">
    <source>
        <dbReference type="SAM" id="MobiDB-lite"/>
    </source>
</evidence>
<feature type="compositionally biased region" description="Polar residues" evidence="7">
    <location>
        <begin position="64"/>
        <end position="80"/>
    </location>
</feature>
<dbReference type="SUPFAM" id="SSF55271">
    <property type="entry name" value="DNA repair protein MutS, domain I"/>
    <property type="match status" value="1"/>
</dbReference>
<keyword evidence="2 6" id="KW-0547">Nucleotide-binding</keyword>
<dbReference type="InterPro" id="IPR036187">
    <property type="entry name" value="DNA_mismatch_repair_MutS_sf"/>
</dbReference>
<dbReference type="SUPFAM" id="SSF52540">
    <property type="entry name" value="P-loop containing nucleoside triphosphate hydrolases"/>
    <property type="match status" value="1"/>
</dbReference>
<comment type="similarity">
    <text evidence="1 6">Belongs to the DNA mismatch repair MutS family.</text>
</comment>
<dbReference type="EMBL" id="CM000605">
    <property type="protein sequence ID" value="EEC51120.1"/>
    <property type="molecule type" value="Genomic_DNA"/>
</dbReference>
<dbReference type="STRING" id="556484.B7FP72"/>
<evidence type="ECO:0000313" key="10">
    <source>
        <dbReference type="Proteomes" id="UP000000759"/>
    </source>
</evidence>
<name>B7FP72_PHATC</name>
<proteinExistence type="inferred from homology"/>
<evidence type="ECO:0000256" key="5">
    <source>
        <dbReference type="ARBA" id="ARBA00023125"/>
    </source>
</evidence>
<dbReference type="OrthoDB" id="10252754at2759"/>
<dbReference type="GO" id="GO:0140664">
    <property type="term" value="F:ATP-dependent DNA damage sensor activity"/>
    <property type="evidence" value="ECO:0007669"/>
    <property type="project" value="InterPro"/>
</dbReference>
<keyword evidence="3 6" id="KW-0227">DNA damage</keyword>
<dbReference type="KEGG" id="pti:PHATRDRAFT_53969"/>
<keyword evidence="10" id="KW-1185">Reference proteome</keyword>
<dbReference type="Pfam" id="PF05190">
    <property type="entry name" value="MutS_IV"/>
    <property type="match status" value="1"/>
</dbReference>
<evidence type="ECO:0000313" key="9">
    <source>
        <dbReference type="EMBL" id="EEC51120.1"/>
    </source>
</evidence>